<evidence type="ECO:0000313" key="3">
    <source>
        <dbReference type="Proteomes" id="UP000327085"/>
    </source>
</evidence>
<dbReference type="AlphaFoldDB" id="A0A5E4FJM1"/>
<feature type="coiled-coil region" evidence="1">
    <location>
        <begin position="89"/>
        <end position="116"/>
    </location>
</feature>
<accession>A0A5E4FJM1</accession>
<dbReference type="Gramene" id="VVA28313">
    <property type="protein sequence ID" value="VVA28313"/>
    <property type="gene ID" value="Prudul26B017892"/>
</dbReference>
<dbReference type="EMBL" id="CABIKO010000139">
    <property type="protein sequence ID" value="VVA28313.1"/>
    <property type="molecule type" value="Genomic_DNA"/>
</dbReference>
<keyword evidence="1" id="KW-0175">Coiled coil</keyword>
<dbReference type="Proteomes" id="UP000327085">
    <property type="component" value="Chromosome 2"/>
</dbReference>
<name>A0A5E4FJM1_PRUDU</name>
<reference evidence="3" key="1">
    <citation type="journal article" date="2020" name="Plant J.">
        <title>Transposons played a major role in the diversification between the closely related almond and peach genomes: results from the almond genome sequence.</title>
        <authorList>
            <person name="Alioto T."/>
            <person name="Alexiou K.G."/>
            <person name="Bardil A."/>
            <person name="Barteri F."/>
            <person name="Castanera R."/>
            <person name="Cruz F."/>
            <person name="Dhingra A."/>
            <person name="Duval H."/>
            <person name="Fernandez I Marti A."/>
            <person name="Frias L."/>
            <person name="Galan B."/>
            <person name="Garcia J.L."/>
            <person name="Howad W."/>
            <person name="Gomez-Garrido J."/>
            <person name="Gut M."/>
            <person name="Julca I."/>
            <person name="Morata J."/>
            <person name="Puigdomenech P."/>
            <person name="Ribeca P."/>
            <person name="Rubio Cabetas M.J."/>
            <person name="Vlasova A."/>
            <person name="Wirthensohn M."/>
            <person name="Garcia-Mas J."/>
            <person name="Gabaldon T."/>
            <person name="Casacuberta J.M."/>
            <person name="Arus P."/>
        </authorList>
    </citation>
    <scope>NUCLEOTIDE SEQUENCE [LARGE SCALE GENOMIC DNA]</scope>
    <source>
        <strain evidence="3">cv. Texas</strain>
    </source>
</reference>
<organism evidence="2 3">
    <name type="scientific">Prunus dulcis</name>
    <name type="common">Almond</name>
    <name type="synonym">Amygdalus dulcis</name>
    <dbReference type="NCBI Taxonomy" id="3755"/>
    <lineage>
        <taxon>Eukaryota</taxon>
        <taxon>Viridiplantae</taxon>
        <taxon>Streptophyta</taxon>
        <taxon>Embryophyta</taxon>
        <taxon>Tracheophyta</taxon>
        <taxon>Spermatophyta</taxon>
        <taxon>Magnoliopsida</taxon>
        <taxon>eudicotyledons</taxon>
        <taxon>Gunneridae</taxon>
        <taxon>Pentapetalae</taxon>
        <taxon>rosids</taxon>
        <taxon>fabids</taxon>
        <taxon>Rosales</taxon>
        <taxon>Rosaceae</taxon>
        <taxon>Amygdaloideae</taxon>
        <taxon>Amygdaleae</taxon>
        <taxon>Prunus</taxon>
    </lineage>
</organism>
<dbReference type="InParanoid" id="A0A5E4FJM1"/>
<evidence type="ECO:0000256" key="1">
    <source>
        <dbReference type="SAM" id="Coils"/>
    </source>
</evidence>
<protein>
    <submittedName>
        <fullName evidence="2">PREDICTED: LOC110768041 isoform</fullName>
    </submittedName>
</protein>
<gene>
    <name evidence="2" type="ORF">ALMOND_2B017892</name>
</gene>
<sequence>MGRVELPLFDLESPPRLALGMKELFLEGTEDTDFAFFQQQKHEVTLAMHRQEVPLISAFLTRAFGDMYLTLARTETAKVATTEAQPLKVGQLEREVEETSHLLEAVKEARAKAERKKVEELVAPCVEEVEEYKGSDEFKNLVLDMMVEE</sequence>
<proteinExistence type="predicted"/>
<evidence type="ECO:0000313" key="2">
    <source>
        <dbReference type="EMBL" id="VVA28313.1"/>
    </source>
</evidence>